<gene>
    <name evidence="1" type="ORF">VTL71DRAFT_13100</name>
</gene>
<name>A0ABR4CPL0_9HELO</name>
<proteinExistence type="predicted"/>
<dbReference type="EMBL" id="JAZHXI010000005">
    <property type="protein sequence ID" value="KAL2071865.1"/>
    <property type="molecule type" value="Genomic_DNA"/>
</dbReference>
<comment type="caution">
    <text evidence="1">The sequence shown here is derived from an EMBL/GenBank/DDBJ whole genome shotgun (WGS) entry which is preliminary data.</text>
</comment>
<dbReference type="Proteomes" id="UP001595075">
    <property type="component" value="Unassembled WGS sequence"/>
</dbReference>
<accession>A0ABR4CPL0</accession>
<evidence type="ECO:0000313" key="2">
    <source>
        <dbReference type="Proteomes" id="UP001595075"/>
    </source>
</evidence>
<keyword evidence="2" id="KW-1185">Reference proteome</keyword>
<protein>
    <submittedName>
        <fullName evidence="1">Uncharacterized protein</fullName>
    </submittedName>
</protein>
<organism evidence="1 2">
    <name type="scientific">Oculimacula yallundae</name>
    <dbReference type="NCBI Taxonomy" id="86028"/>
    <lineage>
        <taxon>Eukaryota</taxon>
        <taxon>Fungi</taxon>
        <taxon>Dikarya</taxon>
        <taxon>Ascomycota</taxon>
        <taxon>Pezizomycotina</taxon>
        <taxon>Leotiomycetes</taxon>
        <taxon>Helotiales</taxon>
        <taxon>Ploettnerulaceae</taxon>
        <taxon>Oculimacula</taxon>
    </lineage>
</organism>
<evidence type="ECO:0000313" key="1">
    <source>
        <dbReference type="EMBL" id="KAL2071865.1"/>
    </source>
</evidence>
<sequence>MKSLTPLNLLVLSGYGTASIINSREFRPNEHLMLVDCGIDTIPNGASTSREMAYYPGAYSINGQWLRPEMIANVPWDGSYPWRGSGASAKFPNGDTFTAWINPAIKDWDQSKNYAGDAVHTFGGGFKCWAEHGKPAFTLADGKVCTSAYICHHPPDTPAPPPAPPAPVYKTKTDYTMSSKDVAVRIQGTNSDLENWRPENAFRHINEDDEGTQCKGTKYGIGNDCSIVFDDYFFAVRDNVAAMKRILIEAIAPKVAGTKEKKKGHYNGKCPPQGGPCEPGYDFEYAEYTYPQTGTVLVSVHPQGQESKATVQSRHHWNVQCKNSGFCGSFCKSNLQSIVNFATGLAGVPAFGSLACGFCG</sequence>
<reference evidence="1 2" key="1">
    <citation type="journal article" date="2024" name="Commun. Biol.">
        <title>Comparative genomic analysis of thermophilic fungi reveals convergent evolutionary adaptations and gene losses.</title>
        <authorList>
            <person name="Steindorff A.S."/>
            <person name="Aguilar-Pontes M.V."/>
            <person name="Robinson A.J."/>
            <person name="Andreopoulos B."/>
            <person name="LaButti K."/>
            <person name="Kuo A."/>
            <person name="Mondo S."/>
            <person name="Riley R."/>
            <person name="Otillar R."/>
            <person name="Haridas S."/>
            <person name="Lipzen A."/>
            <person name="Grimwood J."/>
            <person name="Schmutz J."/>
            <person name="Clum A."/>
            <person name="Reid I.D."/>
            <person name="Moisan M.C."/>
            <person name="Butler G."/>
            <person name="Nguyen T.T.M."/>
            <person name="Dewar K."/>
            <person name="Conant G."/>
            <person name="Drula E."/>
            <person name="Henrissat B."/>
            <person name="Hansel C."/>
            <person name="Singer S."/>
            <person name="Hutchinson M.I."/>
            <person name="de Vries R.P."/>
            <person name="Natvig D.O."/>
            <person name="Powell A.J."/>
            <person name="Tsang A."/>
            <person name="Grigoriev I.V."/>
        </authorList>
    </citation>
    <scope>NUCLEOTIDE SEQUENCE [LARGE SCALE GENOMIC DNA]</scope>
    <source>
        <strain evidence="1 2">CBS 494.80</strain>
    </source>
</reference>